<dbReference type="GO" id="GO:0007283">
    <property type="term" value="P:spermatogenesis"/>
    <property type="evidence" value="ECO:0007669"/>
    <property type="project" value="UniProtKB-KW"/>
</dbReference>
<evidence type="ECO:0000256" key="10">
    <source>
        <dbReference type="ARBA" id="ARBA00022871"/>
    </source>
</evidence>
<evidence type="ECO:0000256" key="12">
    <source>
        <dbReference type="RuleBase" id="RU000304"/>
    </source>
</evidence>
<evidence type="ECO:0000256" key="11">
    <source>
        <dbReference type="PROSITE-ProRule" id="PRU10141"/>
    </source>
</evidence>
<keyword evidence="7 11" id="KW-0067">ATP-binding</keyword>
<dbReference type="PANTHER" id="PTHR24346:SF102">
    <property type="entry name" value="TESTIS-SPECIFIC SERINE_THREONINE-PROTEIN KINASE 1"/>
    <property type="match status" value="1"/>
</dbReference>
<evidence type="ECO:0000313" key="16">
    <source>
        <dbReference type="Proteomes" id="UP001152320"/>
    </source>
</evidence>
<keyword evidence="5 11" id="KW-0547">Nucleotide-binding</keyword>
<keyword evidence="8" id="KW-0460">Magnesium</keyword>
<keyword evidence="4" id="KW-0479">Metal-binding</keyword>
<dbReference type="OrthoDB" id="541276at2759"/>
<evidence type="ECO:0000256" key="6">
    <source>
        <dbReference type="ARBA" id="ARBA00022782"/>
    </source>
</evidence>
<dbReference type="FunFam" id="1.10.510.10:FF:000658">
    <property type="entry name" value="Protein CBG12184"/>
    <property type="match status" value="1"/>
</dbReference>
<dbReference type="Pfam" id="PF00069">
    <property type="entry name" value="Pkinase"/>
    <property type="match status" value="1"/>
</dbReference>
<reference evidence="15" key="1">
    <citation type="submission" date="2021-10" db="EMBL/GenBank/DDBJ databases">
        <title>Tropical sea cucumber genome reveals ecological adaptation and Cuvierian tubules defense mechanism.</title>
        <authorList>
            <person name="Chen T."/>
        </authorList>
    </citation>
    <scope>NUCLEOTIDE SEQUENCE</scope>
    <source>
        <strain evidence="15">Nanhai2018</strain>
        <tissue evidence="15">Muscle</tissue>
    </source>
</reference>
<dbReference type="SMART" id="SM00220">
    <property type="entry name" value="S_TKc"/>
    <property type="match status" value="1"/>
</dbReference>
<dbReference type="InterPro" id="IPR017441">
    <property type="entry name" value="Protein_kinase_ATP_BS"/>
</dbReference>
<gene>
    <name evidence="15" type="ORF">HOLleu_08434</name>
</gene>
<comment type="similarity">
    <text evidence="12">Belongs to the protein kinase superfamily.</text>
</comment>
<evidence type="ECO:0000259" key="14">
    <source>
        <dbReference type="PROSITE" id="PS50011"/>
    </source>
</evidence>
<comment type="caution">
    <text evidence="15">The sequence shown here is derived from an EMBL/GenBank/DDBJ whole genome shotgun (WGS) entry which is preliminary data.</text>
</comment>
<keyword evidence="15" id="KW-0808">Transferase</keyword>
<evidence type="ECO:0000256" key="2">
    <source>
        <dbReference type="ARBA" id="ARBA00022473"/>
    </source>
</evidence>
<evidence type="ECO:0000256" key="13">
    <source>
        <dbReference type="SAM" id="MobiDB-lite"/>
    </source>
</evidence>
<evidence type="ECO:0000313" key="15">
    <source>
        <dbReference type="EMBL" id="KAJ8045423.1"/>
    </source>
</evidence>
<keyword evidence="3" id="KW-0597">Phosphoprotein</keyword>
<keyword evidence="15" id="KW-0418">Kinase</keyword>
<feature type="region of interest" description="Disordered" evidence="13">
    <location>
        <begin position="287"/>
        <end position="371"/>
    </location>
</feature>
<keyword evidence="6" id="KW-0221">Differentiation</keyword>
<dbReference type="SUPFAM" id="SSF56112">
    <property type="entry name" value="Protein kinase-like (PK-like)"/>
    <property type="match status" value="1"/>
</dbReference>
<feature type="compositionally biased region" description="Basic and acidic residues" evidence="13">
    <location>
        <begin position="313"/>
        <end position="323"/>
    </location>
</feature>
<dbReference type="GO" id="GO:0005524">
    <property type="term" value="F:ATP binding"/>
    <property type="evidence" value="ECO:0007669"/>
    <property type="project" value="UniProtKB-UniRule"/>
</dbReference>
<dbReference type="GO" id="GO:0035556">
    <property type="term" value="P:intracellular signal transduction"/>
    <property type="evidence" value="ECO:0007669"/>
    <property type="project" value="TreeGrafter"/>
</dbReference>
<evidence type="ECO:0000256" key="5">
    <source>
        <dbReference type="ARBA" id="ARBA00022741"/>
    </source>
</evidence>
<evidence type="ECO:0000256" key="7">
    <source>
        <dbReference type="ARBA" id="ARBA00022840"/>
    </source>
</evidence>
<dbReference type="PANTHER" id="PTHR24346">
    <property type="entry name" value="MAP/MICROTUBULE AFFINITY-REGULATING KINASE"/>
    <property type="match status" value="1"/>
</dbReference>
<dbReference type="GO" id="GO:0050321">
    <property type="term" value="F:tau-protein kinase activity"/>
    <property type="evidence" value="ECO:0007669"/>
    <property type="project" value="TreeGrafter"/>
</dbReference>
<protein>
    <submittedName>
        <fullName evidence="15">Testis-specific serine/threonine-protein kinase 1</fullName>
    </submittedName>
</protein>
<dbReference type="PROSITE" id="PS00108">
    <property type="entry name" value="PROTEIN_KINASE_ST"/>
    <property type="match status" value="1"/>
</dbReference>
<dbReference type="PROSITE" id="PS00107">
    <property type="entry name" value="PROTEIN_KINASE_ATP"/>
    <property type="match status" value="1"/>
</dbReference>
<dbReference type="PROSITE" id="PS50011">
    <property type="entry name" value="PROTEIN_KINASE_DOM"/>
    <property type="match status" value="1"/>
</dbReference>
<dbReference type="EMBL" id="JAIZAY010000003">
    <property type="protein sequence ID" value="KAJ8045423.1"/>
    <property type="molecule type" value="Genomic_DNA"/>
</dbReference>
<proteinExistence type="inferred from homology"/>
<dbReference type="Proteomes" id="UP001152320">
    <property type="component" value="Chromosome 3"/>
</dbReference>
<dbReference type="GO" id="GO:0000226">
    <property type="term" value="P:microtubule cytoskeleton organization"/>
    <property type="evidence" value="ECO:0007669"/>
    <property type="project" value="TreeGrafter"/>
</dbReference>
<name>A0A9Q1CHK8_HOLLE</name>
<dbReference type="GO" id="GO:0030154">
    <property type="term" value="P:cell differentiation"/>
    <property type="evidence" value="ECO:0007669"/>
    <property type="project" value="UniProtKB-KW"/>
</dbReference>
<dbReference type="InterPro" id="IPR008271">
    <property type="entry name" value="Ser/Thr_kinase_AS"/>
</dbReference>
<keyword evidence="2" id="KW-0217">Developmental protein</keyword>
<keyword evidence="16" id="KW-1185">Reference proteome</keyword>
<sequence>MSDNYELKGTTSVRKALNEEATLSRRGYTVGVLLGEGSYAQVYSCVDDRRRRKCAMKIVNRRKAPADFLLKFLPRELKLLKKFKHCNIVQLYEIFEFGSKVYISMELAGHGDLLDYIRLRRYLSEDTSRNFFRQLLYGIQHLHKMNIVHRDLKCENILLTDQNQIKITDFGFARETGENEFISTFCGSAAYAAPEILQGQAYRGVNYDVWSLGIVLYIMVCGSMPFDDSNINKMIQAQLSQKIPFSKKREFTDNFKALIFAILQPQPKRRLSIDDILRHGWVDQPPDRIQGNLMDSNQKNIPRRRRPNVPAEAVKENRTDESQVKNCQQKKGVTQIDGDQDTSVSSRRRAAPIQTVAAPETGESANKLAKY</sequence>
<dbReference type="AlphaFoldDB" id="A0A9Q1CHK8"/>
<accession>A0A9Q1CHK8</accession>
<evidence type="ECO:0000256" key="8">
    <source>
        <dbReference type="ARBA" id="ARBA00022842"/>
    </source>
</evidence>
<dbReference type="InterPro" id="IPR000719">
    <property type="entry name" value="Prot_kinase_dom"/>
</dbReference>
<evidence type="ECO:0000256" key="4">
    <source>
        <dbReference type="ARBA" id="ARBA00022723"/>
    </source>
</evidence>
<dbReference type="GO" id="GO:0000287">
    <property type="term" value="F:magnesium ion binding"/>
    <property type="evidence" value="ECO:0007669"/>
    <property type="project" value="UniProtKB-ARBA"/>
</dbReference>
<keyword evidence="10" id="KW-0744">Spermatogenesis</keyword>
<keyword evidence="9" id="KW-0832">Ubl conjugation</keyword>
<feature type="domain" description="Protein kinase" evidence="14">
    <location>
        <begin position="28"/>
        <end position="282"/>
    </location>
</feature>
<dbReference type="Gene3D" id="1.10.510.10">
    <property type="entry name" value="Transferase(Phosphotransferase) domain 1"/>
    <property type="match status" value="1"/>
</dbReference>
<comment type="cofactor">
    <cofactor evidence="1">
        <name>Mg(2+)</name>
        <dbReference type="ChEBI" id="CHEBI:18420"/>
    </cofactor>
</comment>
<dbReference type="GO" id="GO:0005737">
    <property type="term" value="C:cytoplasm"/>
    <property type="evidence" value="ECO:0007669"/>
    <property type="project" value="TreeGrafter"/>
</dbReference>
<keyword evidence="12" id="KW-0723">Serine/threonine-protein kinase</keyword>
<evidence type="ECO:0000256" key="9">
    <source>
        <dbReference type="ARBA" id="ARBA00022843"/>
    </source>
</evidence>
<organism evidence="15 16">
    <name type="scientific">Holothuria leucospilota</name>
    <name type="common">Black long sea cucumber</name>
    <name type="synonym">Mertensiothuria leucospilota</name>
    <dbReference type="NCBI Taxonomy" id="206669"/>
    <lineage>
        <taxon>Eukaryota</taxon>
        <taxon>Metazoa</taxon>
        <taxon>Echinodermata</taxon>
        <taxon>Eleutherozoa</taxon>
        <taxon>Echinozoa</taxon>
        <taxon>Holothuroidea</taxon>
        <taxon>Aspidochirotacea</taxon>
        <taxon>Aspidochirotida</taxon>
        <taxon>Holothuriidae</taxon>
        <taxon>Holothuria</taxon>
    </lineage>
</organism>
<evidence type="ECO:0000256" key="1">
    <source>
        <dbReference type="ARBA" id="ARBA00001946"/>
    </source>
</evidence>
<evidence type="ECO:0000256" key="3">
    <source>
        <dbReference type="ARBA" id="ARBA00022553"/>
    </source>
</evidence>
<feature type="binding site" evidence="11">
    <location>
        <position position="57"/>
    </location>
    <ligand>
        <name>ATP</name>
        <dbReference type="ChEBI" id="CHEBI:30616"/>
    </ligand>
</feature>
<dbReference type="InterPro" id="IPR011009">
    <property type="entry name" value="Kinase-like_dom_sf"/>
</dbReference>